<reference evidence="1" key="1">
    <citation type="submission" date="2023-10" db="EMBL/GenBank/DDBJ databases">
        <authorList>
            <person name="Chen Y."/>
            <person name="Shah S."/>
            <person name="Dougan E. K."/>
            <person name="Thang M."/>
            <person name="Chan C."/>
        </authorList>
    </citation>
    <scope>NUCLEOTIDE SEQUENCE [LARGE SCALE GENOMIC DNA]</scope>
</reference>
<evidence type="ECO:0000313" key="1">
    <source>
        <dbReference type="EMBL" id="CAK0813176.1"/>
    </source>
</evidence>
<protein>
    <submittedName>
        <fullName evidence="1">Uncharacterized protein</fullName>
    </submittedName>
</protein>
<proteinExistence type="predicted"/>
<dbReference type="Proteomes" id="UP001189429">
    <property type="component" value="Unassembled WGS sequence"/>
</dbReference>
<feature type="non-terminal residue" evidence="1">
    <location>
        <position position="73"/>
    </location>
</feature>
<organism evidence="1 2">
    <name type="scientific">Prorocentrum cordatum</name>
    <dbReference type="NCBI Taxonomy" id="2364126"/>
    <lineage>
        <taxon>Eukaryota</taxon>
        <taxon>Sar</taxon>
        <taxon>Alveolata</taxon>
        <taxon>Dinophyceae</taxon>
        <taxon>Prorocentrales</taxon>
        <taxon>Prorocentraceae</taxon>
        <taxon>Prorocentrum</taxon>
    </lineage>
</organism>
<keyword evidence="2" id="KW-1185">Reference proteome</keyword>
<accession>A0ABN9R368</accession>
<evidence type="ECO:0000313" key="2">
    <source>
        <dbReference type="Proteomes" id="UP001189429"/>
    </source>
</evidence>
<comment type="caution">
    <text evidence="1">The sequence shown here is derived from an EMBL/GenBank/DDBJ whole genome shotgun (WGS) entry which is preliminary data.</text>
</comment>
<gene>
    <name evidence="1" type="ORF">PCOR1329_LOCUS17188</name>
</gene>
<sequence>MDSPLGRTLGEYPRWTGDFTLPRLRAKLANKEPSGSERGCSGSGGPVRASFAAARKCLATSLWKVGVRVESSP</sequence>
<dbReference type="EMBL" id="CAUYUJ010005316">
    <property type="protein sequence ID" value="CAK0813176.1"/>
    <property type="molecule type" value="Genomic_DNA"/>
</dbReference>
<name>A0ABN9R368_9DINO</name>